<reference evidence="2" key="1">
    <citation type="journal article" date="2011" name="PLoS Genet.">
        <title>Genomic analysis of the necrotrophic fungal pathogens Sclerotinia sclerotiorum and Botrytis cinerea.</title>
        <authorList>
            <person name="Amselem J."/>
            <person name="Cuomo C.A."/>
            <person name="van Kan J.A."/>
            <person name="Viaud M."/>
            <person name="Benito E.P."/>
            <person name="Couloux A."/>
            <person name="Coutinho P.M."/>
            <person name="de Vries R.P."/>
            <person name="Dyer P.S."/>
            <person name="Fillinger S."/>
            <person name="Fournier E."/>
            <person name="Gout L."/>
            <person name="Hahn M."/>
            <person name="Kohn L."/>
            <person name="Lapalu N."/>
            <person name="Plummer K.M."/>
            <person name="Pradier J.M."/>
            <person name="Quevillon E."/>
            <person name="Sharon A."/>
            <person name="Simon A."/>
            <person name="ten Have A."/>
            <person name="Tudzynski B."/>
            <person name="Tudzynski P."/>
            <person name="Wincker P."/>
            <person name="Andrew M."/>
            <person name="Anthouard V."/>
            <person name="Beever R.E."/>
            <person name="Beffa R."/>
            <person name="Benoit I."/>
            <person name="Bouzid O."/>
            <person name="Brault B."/>
            <person name="Chen Z."/>
            <person name="Choquer M."/>
            <person name="Collemare J."/>
            <person name="Cotton P."/>
            <person name="Danchin E.G."/>
            <person name="Da Silva C."/>
            <person name="Gautier A."/>
            <person name="Giraud C."/>
            <person name="Giraud T."/>
            <person name="Gonzalez C."/>
            <person name="Grossetete S."/>
            <person name="Guldener U."/>
            <person name="Henrissat B."/>
            <person name="Howlett B.J."/>
            <person name="Kodira C."/>
            <person name="Kretschmer M."/>
            <person name="Lappartient A."/>
            <person name="Leroch M."/>
            <person name="Levis C."/>
            <person name="Mauceli E."/>
            <person name="Neuveglise C."/>
            <person name="Oeser B."/>
            <person name="Pearson M."/>
            <person name="Poulain J."/>
            <person name="Poussereau N."/>
            <person name="Quesneville H."/>
            <person name="Rascle C."/>
            <person name="Schumacher J."/>
            <person name="Segurens B."/>
            <person name="Sexton A."/>
            <person name="Silva E."/>
            <person name="Sirven C."/>
            <person name="Soanes D.M."/>
            <person name="Talbot N.J."/>
            <person name="Templeton M."/>
            <person name="Yandava C."/>
            <person name="Yarden O."/>
            <person name="Zeng Q."/>
            <person name="Rollins J.A."/>
            <person name="Lebrun M.H."/>
            <person name="Dickman M."/>
        </authorList>
    </citation>
    <scope>NUCLEOTIDE SEQUENCE [LARGE SCALE GENOMIC DNA]</scope>
    <source>
        <strain evidence="2">ATCC 18683 / 1980 / Ss-1</strain>
    </source>
</reference>
<evidence type="ECO:0000313" key="1">
    <source>
        <dbReference type="EMBL" id="EDO00074.1"/>
    </source>
</evidence>
<dbReference type="EMBL" id="CH476623">
    <property type="protein sequence ID" value="EDO00074.1"/>
    <property type="molecule type" value="Genomic_DNA"/>
</dbReference>
<keyword evidence="2" id="KW-1185">Reference proteome</keyword>
<organism evidence="1 2">
    <name type="scientific">Sclerotinia sclerotiorum (strain ATCC 18683 / 1980 / Ss-1)</name>
    <name type="common">White mold</name>
    <name type="synonym">Whetzelinia sclerotiorum</name>
    <dbReference type="NCBI Taxonomy" id="665079"/>
    <lineage>
        <taxon>Eukaryota</taxon>
        <taxon>Fungi</taxon>
        <taxon>Dikarya</taxon>
        <taxon>Ascomycota</taxon>
        <taxon>Pezizomycotina</taxon>
        <taxon>Leotiomycetes</taxon>
        <taxon>Helotiales</taxon>
        <taxon>Sclerotiniaceae</taxon>
        <taxon>Sclerotinia</taxon>
    </lineage>
</organism>
<accession>A7EC95</accession>
<dbReference type="Proteomes" id="UP000001312">
    <property type="component" value="Unassembled WGS sequence"/>
</dbReference>
<dbReference type="RefSeq" id="XP_001596711.1">
    <property type="nucleotide sequence ID" value="XM_001596661.1"/>
</dbReference>
<sequence length="49" mass="5670">MSTHTDSATGFDAGNPVKRSYRQIKTTAWIVACLKMRTYNRRCINLDYD</sequence>
<dbReference type="HOGENOM" id="CLU_3143894_0_0_1"/>
<evidence type="ECO:0000313" key="2">
    <source>
        <dbReference type="Proteomes" id="UP000001312"/>
    </source>
</evidence>
<name>A7EC95_SCLS1</name>
<dbReference type="GeneID" id="5492362"/>
<protein>
    <submittedName>
        <fullName evidence="1">Uncharacterized protein</fullName>
    </submittedName>
</protein>
<gene>
    <name evidence="1" type="ORF">SS1G_02934</name>
</gene>
<dbReference type="KEGG" id="ssl:SS1G_02934"/>
<proteinExistence type="predicted"/>
<dbReference type="InParanoid" id="A7EC95"/>
<dbReference type="AlphaFoldDB" id="A7EC95"/>